<keyword evidence="1" id="KW-0812">Transmembrane</keyword>
<proteinExistence type="predicted"/>
<dbReference type="KEGG" id="lxy:O159_14880"/>
<organism evidence="2 3">
    <name type="scientific">Leifsonia xyli subsp. cynodontis DSM 46306</name>
    <dbReference type="NCBI Taxonomy" id="1389489"/>
    <lineage>
        <taxon>Bacteria</taxon>
        <taxon>Bacillati</taxon>
        <taxon>Actinomycetota</taxon>
        <taxon>Actinomycetes</taxon>
        <taxon>Micrococcales</taxon>
        <taxon>Microbacteriaceae</taxon>
        <taxon>Leifsonia</taxon>
    </lineage>
</organism>
<accession>U3P5F2</accession>
<keyword evidence="1" id="KW-1133">Transmembrane helix</keyword>
<dbReference type="eggNOG" id="COG0545">
    <property type="taxonomic scope" value="Bacteria"/>
</dbReference>
<dbReference type="AlphaFoldDB" id="U3P5F2"/>
<evidence type="ECO:0000313" key="2">
    <source>
        <dbReference type="EMBL" id="AGW41540.1"/>
    </source>
</evidence>
<dbReference type="STRING" id="1389489.O159_14880"/>
<name>U3P5F2_LEIXC</name>
<reference evidence="2 3" key="1">
    <citation type="journal article" date="2013" name="Genome Announc.">
        <title>Complete Genome Sequence of Leifsonia xyli subsp. cynodontis Strain DSM46306, a Gram-Positive Bacterial Pathogen of Grasses.</title>
        <authorList>
            <person name="Monteiro-Vitorello C.B."/>
            <person name="Zerillo M.M."/>
            <person name="Van Sluys M.A."/>
            <person name="Camargo L.E."/>
            <person name="Kitajima J.P."/>
        </authorList>
    </citation>
    <scope>NUCLEOTIDE SEQUENCE [LARGE SCALE GENOMIC DNA]</scope>
    <source>
        <strain evidence="2 3">DSM 46306</strain>
    </source>
</reference>
<feature type="transmembrane region" description="Helical" evidence="1">
    <location>
        <begin position="33"/>
        <end position="51"/>
    </location>
</feature>
<evidence type="ECO:0000256" key="1">
    <source>
        <dbReference type="SAM" id="Phobius"/>
    </source>
</evidence>
<sequence length="331" mass="33511">MREAAAKAARPLTTDRIERGPVRRATALGRTSAVVLAAALVAAALVAAALSGCSSDPNADCGTELTAGKASALVSATGRFGGSPTVTAPSPIYTASSQRSILTAGSGDRVHKGDSIELSYTLVNGVTGQIAGQSRGTQWFPLGSDPISKGLQCAAVGSRVAIVLSPSDAGSQDKRTSPIYVIDIVKSYPSAANGAVRPAASGFPTVVLAPTGQPGITIPSSGSAPQSVRSELLKAGDGATVKKDSEIVLNYTVVGWENKKIVTSSWTAGIADLASLATGQSTIQSQNQSVLPQSMLKELVGQKTGSQLVIETPASGGFPASAWVVDILGIR</sequence>
<dbReference type="HOGENOM" id="CLU_053307_0_1_11"/>
<evidence type="ECO:0000313" key="3">
    <source>
        <dbReference type="Proteomes" id="UP000016743"/>
    </source>
</evidence>
<evidence type="ECO:0008006" key="4">
    <source>
        <dbReference type="Google" id="ProtNLM"/>
    </source>
</evidence>
<gene>
    <name evidence="2" type="ORF">O159_14880</name>
</gene>
<dbReference type="Proteomes" id="UP000016743">
    <property type="component" value="Chromosome"/>
</dbReference>
<protein>
    <recommendedName>
        <fullName evidence="4">Peptidylprolyl isomerase</fullName>
    </recommendedName>
</protein>
<dbReference type="PATRIC" id="fig|1389489.3.peg.1432"/>
<keyword evidence="1" id="KW-0472">Membrane</keyword>
<keyword evidence="3" id="KW-1185">Reference proteome</keyword>
<dbReference type="EMBL" id="CP006734">
    <property type="protein sequence ID" value="AGW41540.1"/>
    <property type="molecule type" value="Genomic_DNA"/>
</dbReference>